<evidence type="ECO:0000256" key="2">
    <source>
        <dbReference type="ARBA" id="ARBA00022729"/>
    </source>
</evidence>
<keyword evidence="4" id="KW-0812">Transmembrane</keyword>
<feature type="chain" id="PRO_5044805895" evidence="5">
    <location>
        <begin position="19"/>
        <end position="1002"/>
    </location>
</feature>
<dbReference type="Pfam" id="PF13855">
    <property type="entry name" value="LRR_8"/>
    <property type="match status" value="3"/>
</dbReference>
<feature type="transmembrane region" description="Helical" evidence="4">
    <location>
        <begin position="313"/>
        <end position="335"/>
    </location>
</feature>
<evidence type="ECO:0000256" key="3">
    <source>
        <dbReference type="ARBA" id="ARBA00022737"/>
    </source>
</evidence>
<dbReference type="Gene3D" id="3.80.10.10">
    <property type="entry name" value="Ribonuclease Inhibitor"/>
    <property type="match status" value="3"/>
</dbReference>
<evidence type="ECO:0000313" key="7">
    <source>
        <dbReference type="Proteomes" id="UP001562425"/>
    </source>
</evidence>
<feature type="transmembrane region" description="Helical" evidence="4">
    <location>
        <begin position="975"/>
        <end position="996"/>
    </location>
</feature>
<evidence type="ECO:0000313" key="6">
    <source>
        <dbReference type="EMBL" id="KAL1376162.1"/>
    </source>
</evidence>
<evidence type="ECO:0000256" key="5">
    <source>
        <dbReference type="SAM" id="SignalP"/>
    </source>
</evidence>
<dbReference type="EMBL" id="JBEHCU010011881">
    <property type="protein sequence ID" value="KAL1376162.1"/>
    <property type="molecule type" value="Genomic_DNA"/>
</dbReference>
<dbReference type="PROSITE" id="PS51450">
    <property type="entry name" value="LRR"/>
    <property type="match status" value="5"/>
</dbReference>
<protein>
    <submittedName>
        <fullName evidence="6">Uncharacterized protein</fullName>
    </submittedName>
</protein>
<evidence type="ECO:0000256" key="4">
    <source>
        <dbReference type="SAM" id="Phobius"/>
    </source>
</evidence>
<dbReference type="PANTHER" id="PTHR24373:SF275">
    <property type="entry name" value="TIR DOMAIN-CONTAINING PROTEIN"/>
    <property type="match status" value="1"/>
</dbReference>
<feature type="transmembrane region" description="Helical" evidence="4">
    <location>
        <begin position="645"/>
        <end position="666"/>
    </location>
</feature>
<dbReference type="PANTHER" id="PTHR24373">
    <property type="entry name" value="SLIT RELATED LEUCINE-RICH REPEAT NEURONAL PROTEIN"/>
    <property type="match status" value="1"/>
</dbReference>
<keyword evidence="4" id="KW-0472">Membrane</keyword>
<proteinExistence type="predicted"/>
<dbReference type="Proteomes" id="UP001562425">
    <property type="component" value="Unassembled WGS sequence"/>
</dbReference>
<feature type="signal peptide" evidence="5">
    <location>
        <begin position="1"/>
        <end position="18"/>
    </location>
</feature>
<name>A0ABD1CID3_CULPP</name>
<evidence type="ECO:0000256" key="1">
    <source>
        <dbReference type="ARBA" id="ARBA00022614"/>
    </source>
</evidence>
<dbReference type="SMART" id="SM00369">
    <property type="entry name" value="LRR_TYP"/>
    <property type="match status" value="9"/>
</dbReference>
<dbReference type="InterPro" id="IPR003591">
    <property type="entry name" value="Leu-rich_rpt_typical-subtyp"/>
</dbReference>
<dbReference type="InterPro" id="IPR001611">
    <property type="entry name" value="Leu-rich_rpt"/>
</dbReference>
<keyword evidence="4" id="KW-1133">Transmembrane helix</keyword>
<dbReference type="InterPro" id="IPR050328">
    <property type="entry name" value="Dev_Immune_Receptor"/>
</dbReference>
<dbReference type="AlphaFoldDB" id="A0ABD1CID3"/>
<gene>
    <name evidence="6" type="ORF">pipiens_004489</name>
</gene>
<dbReference type="InterPro" id="IPR032675">
    <property type="entry name" value="LRR_dom_sf"/>
</dbReference>
<comment type="caution">
    <text evidence="6">The sequence shown here is derived from an EMBL/GenBank/DDBJ whole genome shotgun (WGS) entry which is preliminary data.</text>
</comment>
<accession>A0ABD1CID3</accession>
<keyword evidence="3" id="KW-0677">Repeat</keyword>
<sequence length="1002" mass="112431">MKLLRFLILIALGILAKAQVKNHVCVPSGYSRICLLEDIYYERNGTTTHVFPEKQNHVRIGSIGSWMNKHSHIPYFDAGLYLMLGKPPILEAMNVGIVTLDIHNTLKHGNFADNNIRTIWVTGYEDDNAEPSLVYLDLSQNWMRQLPNGIDKLVNLEVLNLGSNTLDTIPPNTLTRLTKLRIVNLFFNNLHQLSTELFPTSLTHLDLYYNNFEQLEYANLHFPALETLNLERNHLKQIDAPALVLAMPALKIVGISGNSMGEDQLRTALGVFRRRNITFRNDADEEACFHDENTVEGVCLPRSIAEPMGVAQAVVFTVMVVMVGVVFVLVTRWVLREMNKLLLMSVQVAFAKLSYRNHTCSPSSYAGICILGHLHYDPADEQVVHSFPRNRSHIRIVSDSRRIGRSTEVLNVDGKFYALLGRPASLEVLDHAVQRMELPRALRHGSFVDSYMRELSVEDGLGDPAVVYLELTGNMLMDVGSVGGLVNLEVLLLGDNEIKSIDPATFENLSRLRYLCLSYNYLSRISLSIFPKSLTHLDLFASEITSLNYDELYYPNVEMLNIEGNSLTSIDGSALLLAMPKLKMVRIGRNLLDEDDDELEQTVQLFRRHNISLRIEADDDACENVGIEGVCFVEPSPPRTVLPDILMSLVVILVAIALAGMLRWVFLAMNRKTLLLLSIQAAIATILSVRNHTCVPSGYTKICILDSLHYHPNEVVHNFPSNQSHIRIVTQLSGYSREVLIMNAKLYALLGQPEILEVCGHAVWSLQIPRALKRGSFPHVYVRNLTVEPGTDSPALAYLDLTNNYLRNVSSIASLINLEVLRLSDNFISTLDPSTFENLTKLRYLDLSYNDLSRISITNFPRSLIHLNLYKSQLSSLNYATLNYPSLEVLNLERNDLPFIDGPALLLALPSLKLVRIGGNPLQKYDLQQTLLLFQRRNISFRNEADEATCWSGEDVHEGVCIGQPKPPRTVPNDVVMSLAVVLVAIALVATLRWVILAMGGK</sequence>
<organism evidence="6 7">
    <name type="scientific">Culex pipiens pipiens</name>
    <name type="common">Northern house mosquito</name>
    <dbReference type="NCBI Taxonomy" id="38569"/>
    <lineage>
        <taxon>Eukaryota</taxon>
        <taxon>Metazoa</taxon>
        <taxon>Ecdysozoa</taxon>
        <taxon>Arthropoda</taxon>
        <taxon>Hexapoda</taxon>
        <taxon>Insecta</taxon>
        <taxon>Pterygota</taxon>
        <taxon>Neoptera</taxon>
        <taxon>Endopterygota</taxon>
        <taxon>Diptera</taxon>
        <taxon>Nematocera</taxon>
        <taxon>Culicoidea</taxon>
        <taxon>Culicidae</taxon>
        <taxon>Culicinae</taxon>
        <taxon>Culicini</taxon>
        <taxon>Culex</taxon>
        <taxon>Culex</taxon>
    </lineage>
</organism>
<dbReference type="SMART" id="SM00365">
    <property type="entry name" value="LRR_SD22"/>
    <property type="match status" value="3"/>
</dbReference>
<keyword evidence="1" id="KW-0433">Leucine-rich repeat</keyword>
<dbReference type="SUPFAM" id="SSF52058">
    <property type="entry name" value="L domain-like"/>
    <property type="match status" value="2"/>
</dbReference>
<reference evidence="6 7" key="1">
    <citation type="submission" date="2024-05" db="EMBL/GenBank/DDBJ databases">
        <title>Culex pipiens pipiens assembly and annotation.</title>
        <authorList>
            <person name="Alout H."/>
            <person name="Durand T."/>
        </authorList>
    </citation>
    <scope>NUCLEOTIDE SEQUENCE [LARGE SCALE GENOMIC DNA]</scope>
    <source>
        <strain evidence="6">HA-2024</strain>
        <tissue evidence="6">Whole body</tissue>
    </source>
</reference>
<keyword evidence="2 5" id="KW-0732">Signal</keyword>
<keyword evidence="7" id="KW-1185">Reference proteome</keyword>